<reference evidence="15 16" key="1">
    <citation type="journal article" date="2008" name="Genome Biol.">
        <title>Encapsulated in silica: genome, proteome and physiology of the thermophilic bacterium Anoxybacillus flavithermus WK1.</title>
        <authorList>
            <person name="Saw J.H."/>
            <person name="Mountain B.W."/>
            <person name="Feng L."/>
            <person name="Omelchenko M.V."/>
            <person name="Hou S."/>
            <person name="Saito J.A."/>
            <person name="Stott M.B."/>
            <person name="Li D."/>
            <person name="Zhao G."/>
            <person name="Wu J."/>
            <person name="Galperin M.Y."/>
            <person name="Koonin E.V."/>
            <person name="Makarova K.S."/>
            <person name="Wolf Y.I."/>
            <person name="Rigden D.J."/>
            <person name="Dunfield P.F."/>
            <person name="Wang L."/>
            <person name="Alam M."/>
        </authorList>
    </citation>
    <scope>NUCLEOTIDE SEQUENCE [LARGE SCALE GENOMIC DNA]</scope>
    <source>
        <strain evidence="16">DSM 21510 / WK1</strain>
    </source>
</reference>
<dbReference type="InterPro" id="IPR012337">
    <property type="entry name" value="RNaseH-like_sf"/>
</dbReference>
<dbReference type="GO" id="GO:0003676">
    <property type="term" value="F:nucleic acid binding"/>
    <property type="evidence" value="ECO:0007669"/>
    <property type="project" value="UniProtKB-UniRule"/>
</dbReference>
<dbReference type="InterPro" id="IPR036397">
    <property type="entry name" value="RNaseH_sf"/>
</dbReference>
<evidence type="ECO:0000256" key="2">
    <source>
        <dbReference type="ARBA" id="ARBA00004065"/>
    </source>
</evidence>
<evidence type="ECO:0000256" key="7">
    <source>
        <dbReference type="ARBA" id="ARBA00022723"/>
    </source>
</evidence>
<protein>
    <recommendedName>
        <fullName evidence="5 11">Ribonuclease H</fullName>
        <ecNumber evidence="4 11">3.1.26.4</ecNumber>
    </recommendedName>
</protein>
<dbReference type="CDD" id="cd13935">
    <property type="entry name" value="RNase_H_bacteria_like"/>
    <property type="match status" value="1"/>
</dbReference>
<evidence type="ECO:0000256" key="13">
    <source>
        <dbReference type="SAM" id="Phobius"/>
    </source>
</evidence>
<evidence type="ECO:0000256" key="9">
    <source>
        <dbReference type="ARBA" id="ARBA00022801"/>
    </source>
</evidence>
<evidence type="ECO:0000256" key="3">
    <source>
        <dbReference type="ARBA" id="ARBA00005300"/>
    </source>
</evidence>
<feature type="domain" description="RNase H type-1" evidence="14">
    <location>
        <begin position="103"/>
        <end position="236"/>
    </location>
</feature>
<evidence type="ECO:0000256" key="5">
    <source>
        <dbReference type="ARBA" id="ARBA00017721"/>
    </source>
</evidence>
<dbReference type="InterPro" id="IPR011320">
    <property type="entry name" value="RNase_H1_N"/>
</dbReference>
<dbReference type="InterPro" id="IPR037056">
    <property type="entry name" value="RNase_H1_N_sf"/>
</dbReference>
<evidence type="ECO:0000256" key="4">
    <source>
        <dbReference type="ARBA" id="ARBA00012180"/>
    </source>
</evidence>
<name>B7GHZ6_ANOFW</name>
<dbReference type="InterPro" id="IPR017290">
    <property type="entry name" value="RNase_H_bac"/>
</dbReference>
<evidence type="ECO:0000256" key="8">
    <source>
        <dbReference type="ARBA" id="ARBA00022759"/>
    </source>
</evidence>
<evidence type="ECO:0000256" key="12">
    <source>
        <dbReference type="PIRSR" id="PIRSR037839-1"/>
    </source>
</evidence>
<dbReference type="EC" id="3.1.26.4" evidence="4 11"/>
<keyword evidence="13" id="KW-1133">Transmembrane helix</keyword>
<keyword evidence="6 11" id="KW-0540">Nuclease</keyword>
<comment type="subcellular location">
    <subcellularLocation>
        <location evidence="11">Cytoplasm</location>
    </subcellularLocation>
</comment>
<dbReference type="KEGG" id="afl:Aflv_1409"/>
<feature type="binding site" evidence="12">
    <location>
        <position position="172"/>
    </location>
    <ligand>
        <name>Mg(2+)</name>
        <dbReference type="ChEBI" id="CHEBI:18420"/>
        <label>2</label>
    </ligand>
</feature>
<dbReference type="EMBL" id="CP000922">
    <property type="protein sequence ID" value="ACJ33777.1"/>
    <property type="molecule type" value="Genomic_DNA"/>
</dbReference>
<keyword evidence="11" id="KW-0963">Cytoplasm</keyword>
<keyword evidence="9 11" id="KW-0378">Hydrolase</keyword>
<dbReference type="AlphaFoldDB" id="B7GHZ6"/>
<evidence type="ECO:0000256" key="6">
    <source>
        <dbReference type="ARBA" id="ARBA00022722"/>
    </source>
</evidence>
<keyword evidence="10 11" id="KW-0460">Magnesium</keyword>
<evidence type="ECO:0000259" key="14">
    <source>
        <dbReference type="PROSITE" id="PS50879"/>
    </source>
</evidence>
<dbReference type="Proteomes" id="UP000000742">
    <property type="component" value="Chromosome"/>
</dbReference>
<dbReference type="Pfam" id="PF01693">
    <property type="entry name" value="Cauli_VI"/>
    <property type="match status" value="1"/>
</dbReference>
<evidence type="ECO:0000256" key="1">
    <source>
        <dbReference type="ARBA" id="ARBA00001946"/>
    </source>
</evidence>
<dbReference type="Gene3D" id="3.30.420.10">
    <property type="entry name" value="Ribonuclease H-like superfamily/Ribonuclease H"/>
    <property type="match status" value="1"/>
</dbReference>
<dbReference type="eggNOG" id="COG0328">
    <property type="taxonomic scope" value="Bacteria"/>
</dbReference>
<evidence type="ECO:0000313" key="15">
    <source>
        <dbReference type="EMBL" id="ACJ33777.1"/>
    </source>
</evidence>
<organism evidence="15 16">
    <name type="scientific">Anoxybacillus flavithermus (strain DSM 21510 / WK1)</name>
    <dbReference type="NCBI Taxonomy" id="491915"/>
    <lineage>
        <taxon>Bacteria</taxon>
        <taxon>Bacillati</taxon>
        <taxon>Bacillota</taxon>
        <taxon>Bacilli</taxon>
        <taxon>Bacillales</taxon>
        <taxon>Anoxybacillaceae</taxon>
        <taxon>Anoxybacillus</taxon>
    </lineage>
</organism>
<feature type="transmembrane region" description="Helical" evidence="13">
    <location>
        <begin position="15"/>
        <end position="33"/>
    </location>
</feature>
<comment type="cofactor">
    <cofactor evidence="12">
        <name>Mn(2+)</name>
        <dbReference type="ChEBI" id="CHEBI:29035"/>
    </cofactor>
    <cofactor evidence="12">
        <name>Mg(2+)</name>
        <dbReference type="ChEBI" id="CHEBI:18420"/>
    </cofactor>
    <text evidence="12">Binds 2 metal ions per subunit. Manganese or magnesium.</text>
</comment>
<comment type="similarity">
    <text evidence="3 11">Belongs to the RNase H family.</text>
</comment>
<dbReference type="Pfam" id="PF00075">
    <property type="entry name" value="RNase_H"/>
    <property type="match status" value="1"/>
</dbReference>
<proteinExistence type="inferred from homology"/>
<keyword evidence="13" id="KW-0812">Transmembrane</keyword>
<comment type="catalytic activity">
    <reaction evidence="11">
        <text>Endonucleolytic cleavage to 5'-phosphomonoester.</text>
        <dbReference type="EC" id="3.1.26.4"/>
    </reaction>
</comment>
<dbReference type="GO" id="GO:0046872">
    <property type="term" value="F:metal ion binding"/>
    <property type="evidence" value="ECO:0007669"/>
    <property type="project" value="UniProtKB-KW"/>
</dbReference>
<keyword evidence="7 11" id="KW-0479">Metal-binding</keyword>
<dbReference type="STRING" id="491915.Aflv_1409"/>
<evidence type="ECO:0000256" key="10">
    <source>
        <dbReference type="ARBA" id="ARBA00022842"/>
    </source>
</evidence>
<dbReference type="SUPFAM" id="SSF55658">
    <property type="entry name" value="L9 N-domain-like"/>
    <property type="match status" value="1"/>
</dbReference>
<feature type="binding site" evidence="12">
    <location>
        <position position="149"/>
    </location>
    <ligand>
        <name>Mg(2+)</name>
        <dbReference type="ChEBI" id="CHEBI:18420"/>
        <label>2</label>
    </ligand>
</feature>
<dbReference type="GO" id="GO:0005737">
    <property type="term" value="C:cytoplasm"/>
    <property type="evidence" value="ECO:0007669"/>
    <property type="project" value="UniProtKB-SubCell"/>
</dbReference>
<dbReference type="InterPro" id="IPR009027">
    <property type="entry name" value="Ribosomal_bL9/RNase_H1_N"/>
</dbReference>
<keyword evidence="13" id="KW-0472">Membrane</keyword>
<dbReference type="HOGENOM" id="CLU_080985_1_0_9"/>
<comment type="function">
    <text evidence="2 11">Endonuclease that specifically degrades the RNA of RNA-DNA hybrids.</text>
</comment>
<dbReference type="InterPro" id="IPR002156">
    <property type="entry name" value="RNaseH_domain"/>
</dbReference>
<accession>B7GHZ6</accession>
<dbReference type="FunFam" id="3.40.970.10:FF:000002">
    <property type="entry name" value="Ribonuclease H"/>
    <property type="match status" value="1"/>
</dbReference>
<evidence type="ECO:0000313" key="16">
    <source>
        <dbReference type="Proteomes" id="UP000000742"/>
    </source>
</evidence>
<sequence>MSKPAGVRIPPPPPYLLFYSFFVIFNFVSLFQLRGCDNLKKYYVVWEGAKTGIFSSWDECKPYVIGVPGAKYRSFSSKEEAEQAFASGPFVNRTKKNKVLATNYVEESICVDAACSGNPGWMEYRGVHTKTGKELFHVGPMIGTNNIGEFLAIVHALAWLQQQNKSLPIYSDSATAIKWVKGKKANTTLVRNAETERVWQLVERAEAWLRTHHYTNEIMKWETEQWGEIKADFGRK</sequence>
<evidence type="ECO:0000256" key="11">
    <source>
        <dbReference type="PIRNR" id="PIRNR037839"/>
    </source>
</evidence>
<gene>
    <name evidence="15" type="ordered locus">Aflv_1409</name>
</gene>
<keyword evidence="8 11" id="KW-0255">Endonuclease</keyword>
<feature type="binding site" evidence="12">
    <location>
        <position position="232"/>
    </location>
    <ligand>
        <name>Mg(2+)</name>
        <dbReference type="ChEBI" id="CHEBI:18420"/>
        <label>1</label>
    </ligand>
</feature>
<dbReference type="Gene3D" id="3.40.970.10">
    <property type="entry name" value="Ribonuclease H1, N-terminal domain"/>
    <property type="match status" value="1"/>
</dbReference>
<dbReference type="PIRSF" id="PIRSF037839">
    <property type="entry name" value="Ribonuclease_H"/>
    <property type="match status" value="1"/>
</dbReference>
<feature type="binding site" evidence="12">
    <location>
        <position position="112"/>
    </location>
    <ligand>
        <name>Mg(2+)</name>
        <dbReference type="ChEBI" id="CHEBI:18420"/>
        <label>1</label>
    </ligand>
</feature>
<keyword evidence="12" id="KW-0464">Manganese</keyword>
<dbReference type="SUPFAM" id="SSF53098">
    <property type="entry name" value="Ribonuclease H-like"/>
    <property type="match status" value="1"/>
</dbReference>
<dbReference type="GO" id="GO:0004523">
    <property type="term" value="F:RNA-DNA hybrid ribonuclease activity"/>
    <property type="evidence" value="ECO:0007669"/>
    <property type="project" value="UniProtKB-UniRule"/>
</dbReference>
<dbReference type="PROSITE" id="PS50879">
    <property type="entry name" value="RNASE_H_1"/>
    <property type="match status" value="1"/>
</dbReference>
<dbReference type="eggNOG" id="COG3341">
    <property type="taxonomic scope" value="Bacteria"/>
</dbReference>
<comment type="cofactor">
    <cofactor evidence="1">
        <name>Mg(2+)</name>
        <dbReference type="ChEBI" id="CHEBI:18420"/>
    </cofactor>
</comment>